<feature type="domain" description="ChrR-like cupin" evidence="1">
    <location>
        <begin position="105"/>
        <end position="193"/>
    </location>
</feature>
<dbReference type="Pfam" id="PF12973">
    <property type="entry name" value="Cupin_7"/>
    <property type="match status" value="1"/>
</dbReference>
<evidence type="ECO:0000259" key="1">
    <source>
        <dbReference type="Pfam" id="PF12973"/>
    </source>
</evidence>
<organism evidence="2 3">
    <name type="scientific">Pseudoruegeria aquimaris</name>
    <dbReference type="NCBI Taxonomy" id="393663"/>
    <lineage>
        <taxon>Bacteria</taxon>
        <taxon>Pseudomonadati</taxon>
        <taxon>Pseudomonadota</taxon>
        <taxon>Alphaproteobacteria</taxon>
        <taxon>Rhodobacterales</taxon>
        <taxon>Roseobacteraceae</taxon>
        <taxon>Pseudoruegeria</taxon>
    </lineage>
</organism>
<dbReference type="NCBIfam" id="TIGR02451">
    <property type="entry name" value="anti_sig_ChrR"/>
    <property type="match status" value="1"/>
</dbReference>
<dbReference type="SUPFAM" id="SSF51182">
    <property type="entry name" value="RmlC-like cupins"/>
    <property type="match status" value="1"/>
</dbReference>
<dbReference type="Gene3D" id="2.60.120.10">
    <property type="entry name" value="Jelly Rolls"/>
    <property type="match status" value="1"/>
</dbReference>
<dbReference type="EMBL" id="FWFQ01000041">
    <property type="protein sequence ID" value="SLN66600.1"/>
    <property type="molecule type" value="Genomic_DNA"/>
</dbReference>
<name>A0A1Y5TL90_9RHOB</name>
<dbReference type="InterPro" id="IPR041916">
    <property type="entry name" value="Anti_sigma_zinc_sf"/>
</dbReference>
<dbReference type="InterPro" id="IPR011051">
    <property type="entry name" value="RmlC_Cupin_sf"/>
</dbReference>
<evidence type="ECO:0000313" key="3">
    <source>
        <dbReference type="Proteomes" id="UP000193409"/>
    </source>
</evidence>
<protein>
    <submittedName>
        <fullName evidence="2">Anti-sigma-E factor ChrR</fullName>
    </submittedName>
</protein>
<dbReference type="RefSeq" id="WP_085870004.1">
    <property type="nucleotide sequence ID" value="NZ_FWFQ01000041.1"/>
</dbReference>
<dbReference type="Proteomes" id="UP000193409">
    <property type="component" value="Unassembled WGS sequence"/>
</dbReference>
<dbReference type="InterPro" id="IPR025979">
    <property type="entry name" value="ChrR-like_cupin_dom"/>
</dbReference>
<proteinExistence type="predicted"/>
<accession>A0A1Y5TL90</accession>
<dbReference type="CDD" id="cd20301">
    <property type="entry name" value="cupin_ChrR"/>
    <property type="match status" value="1"/>
</dbReference>
<sequence>MSDVKHHIADDLLAAYVSGALPHPYAIVVASHISMCDECRVRHEAQLAVGGSVLETLETTEITADMKARVMDLLDDTPAKPAIRVPRRQGIYPGPVVEALKGGQPKWRSLGMGVKQSILFAGEEGSVRLLYIPGGQAVPEHGHNGLEMTLVLQGAFSDEGGRYGVGDVEVTDEHVDHVPTAEPGPACICLAATDAPLRFKGFVPRLLQPVFGI</sequence>
<reference evidence="2 3" key="1">
    <citation type="submission" date="2017-03" db="EMBL/GenBank/DDBJ databases">
        <authorList>
            <person name="Afonso C.L."/>
            <person name="Miller P.J."/>
            <person name="Scott M.A."/>
            <person name="Spackman E."/>
            <person name="Goraichik I."/>
            <person name="Dimitrov K.M."/>
            <person name="Suarez D.L."/>
            <person name="Swayne D.E."/>
        </authorList>
    </citation>
    <scope>NUCLEOTIDE SEQUENCE [LARGE SCALE GENOMIC DNA]</scope>
    <source>
        <strain evidence="2 3">CECT 7680</strain>
    </source>
</reference>
<dbReference type="InterPro" id="IPR014710">
    <property type="entry name" value="RmlC-like_jellyroll"/>
</dbReference>
<keyword evidence="3" id="KW-1185">Reference proteome</keyword>
<dbReference type="AlphaFoldDB" id="A0A1Y5TL90"/>
<evidence type="ECO:0000313" key="2">
    <source>
        <dbReference type="EMBL" id="SLN66600.1"/>
    </source>
</evidence>
<dbReference type="InterPro" id="IPR012807">
    <property type="entry name" value="Anti-sigma_ChrR"/>
</dbReference>
<dbReference type="Gene3D" id="1.10.10.1320">
    <property type="entry name" value="Anti-sigma factor, zinc-finger domain"/>
    <property type="match status" value="1"/>
</dbReference>
<gene>
    <name evidence="2" type="primary">chrR</name>
    <name evidence="2" type="ORF">PSA7680_03524</name>
</gene>
<dbReference type="OrthoDB" id="2988517at2"/>